<dbReference type="PANTHER" id="PTHR47332">
    <property type="entry name" value="SET DOMAIN-CONTAINING PROTEIN 5"/>
    <property type="match status" value="1"/>
</dbReference>
<dbReference type="SMART" id="SM00317">
    <property type="entry name" value="SET"/>
    <property type="match status" value="1"/>
</dbReference>
<evidence type="ECO:0000313" key="2">
    <source>
        <dbReference type="EMBL" id="KAF2804535.1"/>
    </source>
</evidence>
<dbReference type="SUPFAM" id="SSF82199">
    <property type="entry name" value="SET domain"/>
    <property type="match status" value="1"/>
</dbReference>
<dbReference type="InterPro" id="IPR053185">
    <property type="entry name" value="SET_domain_protein"/>
</dbReference>
<dbReference type="GeneID" id="54467707"/>
<dbReference type="EMBL" id="MU003712">
    <property type="protein sequence ID" value="KAF2804535.1"/>
    <property type="molecule type" value="Genomic_DNA"/>
</dbReference>
<feature type="domain" description="SET" evidence="1">
    <location>
        <begin position="146"/>
        <end position="286"/>
    </location>
</feature>
<protein>
    <submittedName>
        <fullName evidence="2 4">SET domain-containing protein</fullName>
    </submittedName>
</protein>
<accession>A0A6A6Y8T0</accession>
<dbReference type="AlphaFoldDB" id="A0A6A6Y8T0"/>
<dbReference type="OrthoDB" id="265717at2759"/>
<dbReference type="Proteomes" id="UP000504636">
    <property type="component" value="Unplaced"/>
</dbReference>
<reference evidence="2 4" key="1">
    <citation type="journal article" date="2020" name="Stud. Mycol.">
        <title>101 Dothideomycetes genomes: a test case for predicting lifestyles and emergence of pathogens.</title>
        <authorList>
            <person name="Haridas S."/>
            <person name="Albert R."/>
            <person name="Binder M."/>
            <person name="Bloem J."/>
            <person name="Labutti K."/>
            <person name="Salamov A."/>
            <person name="Andreopoulos B."/>
            <person name="Baker S."/>
            <person name="Barry K."/>
            <person name="Bills G."/>
            <person name="Bluhm B."/>
            <person name="Cannon C."/>
            <person name="Castanera R."/>
            <person name="Culley D."/>
            <person name="Daum C."/>
            <person name="Ezra D."/>
            <person name="Gonzalez J."/>
            <person name="Henrissat B."/>
            <person name="Kuo A."/>
            <person name="Liang C."/>
            <person name="Lipzen A."/>
            <person name="Lutzoni F."/>
            <person name="Magnuson J."/>
            <person name="Mondo S."/>
            <person name="Nolan M."/>
            <person name="Ohm R."/>
            <person name="Pangilinan J."/>
            <person name="Park H.-J."/>
            <person name="Ramirez L."/>
            <person name="Alfaro M."/>
            <person name="Sun H."/>
            <person name="Tritt A."/>
            <person name="Yoshinaga Y."/>
            <person name="Zwiers L.-H."/>
            <person name="Turgeon B."/>
            <person name="Goodwin S."/>
            <person name="Spatafora J."/>
            <person name="Crous P."/>
            <person name="Grigoriev I."/>
        </authorList>
    </citation>
    <scope>NUCLEOTIDE SEQUENCE</scope>
    <source>
        <strain evidence="2 4">CBS 304.34</strain>
    </source>
</reference>
<organism evidence="2">
    <name type="scientific">Mytilinidion resinicola</name>
    <dbReference type="NCBI Taxonomy" id="574789"/>
    <lineage>
        <taxon>Eukaryota</taxon>
        <taxon>Fungi</taxon>
        <taxon>Dikarya</taxon>
        <taxon>Ascomycota</taxon>
        <taxon>Pezizomycotina</taxon>
        <taxon>Dothideomycetes</taxon>
        <taxon>Pleosporomycetidae</taxon>
        <taxon>Mytilinidiales</taxon>
        <taxon>Mytilinidiaceae</taxon>
        <taxon>Mytilinidion</taxon>
    </lineage>
</organism>
<dbReference type="Pfam" id="PF00856">
    <property type="entry name" value="SET"/>
    <property type="match status" value="1"/>
</dbReference>
<proteinExistence type="predicted"/>
<evidence type="ECO:0000313" key="4">
    <source>
        <dbReference type="RefSeq" id="XP_033571499.1"/>
    </source>
</evidence>
<dbReference type="CDD" id="cd20071">
    <property type="entry name" value="SET_SMYD"/>
    <property type="match status" value="1"/>
</dbReference>
<dbReference type="InterPro" id="IPR001214">
    <property type="entry name" value="SET_dom"/>
</dbReference>
<evidence type="ECO:0000313" key="3">
    <source>
        <dbReference type="Proteomes" id="UP000504636"/>
    </source>
</evidence>
<reference evidence="4" key="3">
    <citation type="submission" date="2025-04" db="UniProtKB">
        <authorList>
            <consortium name="RefSeq"/>
        </authorList>
    </citation>
    <scope>IDENTIFICATION</scope>
    <source>
        <strain evidence="4">CBS 304.34</strain>
    </source>
</reference>
<name>A0A6A6Y8T0_9PEZI</name>
<dbReference type="PANTHER" id="PTHR47332:SF4">
    <property type="entry name" value="SET DOMAIN-CONTAINING PROTEIN 5"/>
    <property type="match status" value="1"/>
</dbReference>
<dbReference type="InterPro" id="IPR011990">
    <property type="entry name" value="TPR-like_helical_dom_sf"/>
</dbReference>
<dbReference type="Gene3D" id="1.25.40.10">
    <property type="entry name" value="Tetratricopeptide repeat domain"/>
    <property type="match status" value="1"/>
</dbReference>
<dbReference type="PROSITE" id="PS50280">
    <property type="entry name" value="SET"/>
    <property type="match status" value="1"/>
</dbReference>
<sequence length="461" mass="51596">MGIDAGFDMVPRLSKGVVDRHNWDRFINFIKEHYKDDAQIEIKPNYIIFKAGEHPILPFEGHKFLRFSSKVSGPTAAATRVESYIDTVTRIAKVHFGSRVQYWNEGFDHFGNYDWNEVHESIRSYEQVRHAVVISPFLLLDKLGIPIFEIKDILGKGKGLVARFNISKGTRILVEKPLLTVRSMPPNELEPVLAARLKALSKASQRQFLSLRNNFPGKYPFSGIVKTNALPCGPGSPVGGVYPTACLINHSCIPNSHHSWNSNVEHETIHAVRPIEAGEEITISYDRGDPYIVRQAFLNEAFGFDCNCSGCSLPPSELQASNARRILIQGLDDTIGDPFRMMVSPKEVLGDCHSLLQVLEEEYGGCATASSARLYYDAFQVSITHGDQARASVFAERAYKARVVCEGEDSPETQRVKSLALKPSEHSSFGLCSTKWKTTREMVPKSLNTAQFEKWLFGEQS</sequence>
<keyword evidence="3" id="KW-1185">Reference proteome</keyword>
<dbReference type="InterPro" id="IPR046341">
    <property type="entry name" value="SET_dom_sf"/>
</dbReference>
<gene>
    <name evidence="2 4" type="ORF">BDZ99DRAFT_544200</name>
</gene>
<evidence type="ECO:0000259" key="1">
    <source>
        <dbReference type="PROSITE" id="PS50280"/>
    </source>
</evidence>
<dbReference type="RefSeq" id="XP_033571499.1">
    <property type="nucleotide sequence ID" value="XM_033726814.1"/>
</dbReference>
<dbReference type="Gene3D" id="2.170.270.10">
    <property type="entry name" value="SET domain"/>
    <property type="match status" value="1"/>
</dbReference>
<reference evidence="4" key="2">
    <citation type="submission" date="2020-04" db="EMBL/GenBank/DDBJ databases">
        <authorList>
            <consortium name="NCBI Genome Project"/>
        </authorList>
    </citation>
    <scope>NUCLEOTIDE SEQUENCE</scope>
    <source>
        <strain evidence="4">CBS 304.34</strain>
    </source>
</reference>